<dbReference type="SUPFAM" id="SSF144010">
    <property type="entry name" value="CofE-like"/>
    <property type="match status" value="1"/>
</dbReference>
<dbReference type="GO" id="GO:0052618">
    <property type="term" value="F:coenzyme F420-0:L-glutamate ligase activity"/>
    <property type="evidence" value="ECO:0007669"/>
    <property type="project" value="UniProtKB-EC"/>
</dbReference>
<proteinExistence type="predicted"/>
<dbReference type="InterPro" id="IPR002847">
    <property type="entry name" value="F420-0_gamma-glut_ligase-dom"/>
</dbReference>
<reference evidence="9" key="1">
    <citation type="journal article" date="2020" name="mSystems">
        <title>Genome- and Community-Level Interaction Insights into Carbon Utilization and Element Cycling Functions of Hydrothermarchaeota in Hydrothermal Sediment.</title>
        <authorList>
            <person name="Zhou Z."/>
            <person name="Liu Y."/>
            <person name="Xu W."/>
            <person name="Pan J."/>
            <person name="Luo Z.H."/>
            <person name="Li M."/>
        </authorList>
    </citation>
    <scope>NUCLEOTIDE SEQUENCE [LARGE SCALE GENOMIC DNA]</scope>
    <source>
        <strain evidence="9">SpSt-289</strain>
    </source>
</reference>
<accession>A0A7C1JSW8</accession>
<dbReference type="PANTHER" id="PTHR47917:SF1">
    <property type="entry name" value="COENZYME F420:L-GLUTAMATE LIGASE"/>
    <property type="match status" value="1"/>
</dbReference>
<evidence type="ECO:0000256" key="6">
    <source>
        <dbReference type="ARBA" id="ARBA00023134"/>
    </source>
</evidence>
<dbReference type="Gene3D" id="3.90.1660.10">
    <property type="entry name" value="CofE-like domain"/>
    <property type="match status" value="1"/>
</dbReference>
<evidence type="ECO:0000256" key="7">
    <source>
        <dbReference type="ARBA" id="ARBA00023211"/>
    </source>
</evidence>
<dbReference type="Gene3D" id="3.30.1330.100">
    <property type="entry name" value="CofE-like"/>
    <property type="match status" value="1"/>
</dbReference>
<keyword evidence="6" id="KW-0342">GTP-binding</keyword>
<protein>
    <submittedName>
        <fullName evidence="9">Coenzyme F420-0:L-glutamate ligase</fullName>
        <ecNumber evidence="9">6.3.2.31</ecNumber>
    </submittedName>
</protein>
<dbReference type="GO" id="GO:0046872">
    <property type="term" value="F:metal ion binding"/>
    <property type="evidence" value="ECO:0007669"/>
    <property type="project" value="UniProtKB-KW"/>
</dbReference>
<dbReference type="NCBIfam" id="TIGR01916">
    <property type="entry name" value="F420_cofE"/>
    <property type="match status" value="1"/>
</dbReference>
<dbReference type="AlphaFoldDB" id="A0A7C1JSW8"/>
<keyword evidence="3" id="KW-0547">Nucleotide-binding</keyword>
<gene>
    <name evidence="9" type="primary">cofE</name>
    <name evidence="9" type="ORF">ENQ20_08625</name>
</gene>
<comment type="caution">
    <text evidence="9">The sequence shown here is derived from an EMBL/GenBank/DDBJ whole genome shotgun (WGS) entry which is preliminary data.</text>
</comment>
<dbReference type="GO" id="GO:0005525">
    <property type="term" value="F:GTP binding"/>
    <property type="evidence" value="ECO:0007669"/>
    <property type="project" value="UniProtKB-KW"/>
</dbReference>
<evidence type="ECO:0000256" key="5">
    <source>
        <dbReference type="ARBA" id="ARBA00022958"/>
    </source>
</evidence>
<evidence type="ECO:0000256" key="1">
    <source>
        <dbReference type="ARBA" id="ARBA00022598"/>
    </source>
</evidence>
<keyword evidence="7" id="KW-0464">Manganese</keyword>
<evidence type="ECO:0000256" key="3">
    <source>
        <dbReference type="ARBA" id="ARBA00022741"/>
    </source>
</evidence>
<feature type="domain" description="Coenzyme F420:L-glutamate ligase-like" evidence="8">
    <location>
        <begin position="12"/>
        <end position="231"/>
    </location>
</feature>
<keyword evidence="1 9" id="KW-0436">Ligase</keyword>
<keyword evidence="4" id="KW-0460">Magnesium</keyword>
<evidence type="ECO:0000259" key="8">
    <source>
        <dbReference type="Pfam" id="PF01996"/>
    </source>
</evidence>
<name>A0A7C1JSW8_9CHLR</name>
<keyword evidence="5" id="KW-0630">Potassium</keyword>
<dbReference type="EC" id="6.3.2.31" evidence="9"/>
<organism evidence="9">
    <name type="scientific">Caldilinea aerophila</name>
    <dbReference type="NCBI Taxonomy" id="133453"/>
    <lineage>
        <taxon>Bacteria</taxon>
        <taxon>Bacillati</taxon>
        <taxon>Chloroflexota</taxon>
        <taxon>Caldilineae</taxon>
        <taxon>Caldilineales</taxon>
        <taxon>Caldilineaceae</taxon>
        <taxon>Caldilinea</taxon>
    </lineage>
</organism>
<evidence type="ECO:0000256" key="2">
    <source>
        <dbReference type="ARBA" id="ARBA00022723"/>
    </source>
</evidence>
<evidence type="ECO:0000313" key="9">
    <source>
        <dbReference type="EMBL" id="HDX31547.1"/>
    </source>
</evidence>
<evidence type="ECO:0000256" key="4">
    <source>
        <dbReference type="ARBA" id="ARBA00022842"/>
    </source>
</evidence>
<dbReference type="Pfam" id="PF01996">
    <property type="entry name" value="F420_ligase"/>
    <property type="match status" value="1"/>
</dbReference>
<dbReference type="PANTHER" id="PTHR47917">
    <property type="match status" value="1"/>
</dbReference>
<dbReference type="EMBL" id="DSMG01000084">
    <property type="protein sequence ID" value="HDX31547.1"/>
    <property type="molecule type" value="Genomic_DNA"/>
</dbReference>
<keyword evidence="2" id="KW-0479">Metal-binding</keyword>
<sequence>MTSMYLFAVAGMPPIRPGDDLAAVIVERLAAMGESLQPGDILVIAQKIVSKAEGRLVRLGDVQPGPQAIEYATVVGKDPRVVQVVLDDSNEVLRVRRGLLVVEQRSGWVCANAGVDRSNIEPDDESDWVSLLPADADASAEAIRSRLAALTNVAPGVIINDSHGRAWRIGTVGVAIGCAGLPPVWNQRGLRDLFGYELVSSEECIVDELAGAASLLMGQSNEGRPVVVIRGYTPPPLPPAPARTIQRPKHLDTFR</sequence>
<dbReference type="InterPro" id="IPR008225">
    <property type="entry name" value="F420-0_g-glutamyl_ligase"/>
</dbReference>